<dbReference type="RefSeq" id="WP_220611709.1">
    <property type="nucleotide sequence ID" value="NZ_CP080598.1"/>
</dbReference>
<keyword evidence="3 7" id="KW-0255">Endonuclease</keyword>
<evidence type="ECO:0000256" key="6">
    <source>
        <dbReference type="ARBA" id="ARBA00093790"/>
    </source>
</evidence>
<dbReference type="GO" id="GO:0016787">
    <property type="term" value="F:hydrolase activity"/>
    <property type="evidence" value="ECO:0007669"/>
    <property type="project" value="UniProtKB-KW"/>
</dbReference>
<evidence type="ECO:0000256" key="1">
    <source>
        <dbReference type="ARBA" id="ARBA00022722"/>
    </source>
</evidence>
<gene>
    <name evidence="7" type="ORF">K2F26_12295</name>
</gene>
<dbReference type="EMBL" id="CP080598">
    <property type="protein sequence ID" value="QYX34010.1"/>
    <property type="molecule type" value="Genomic_DNA"/>
</dbReference>
<dbReference type="Pfam" id="PF09520">
    <property type="entry name" value="RE_TdeIII"/>
    <property type="match status" value="1"/>
</dbReference>
<keyword evidence="4 7" id="KW-0378">Hydrolase</keyword>
<dbReference type="GO" id="GO:0004519">
    <property type="term" value="F:endonuclease activity"/>
    <property type="evidence" value="ECO:0007669"/>
    <property type="project" value="UniProtKB-KW"/>
</dbReference>
<evidence type="ECO:0000256" key="5">
    <source>
        <dbReference type="ARBA" id="ARBA00093760"/>
    </source>
</evidence>
<keyword evidence="8" id="KW-1185">Reference proteome</keyword>
<name>A0ABX8X5W9_9CYAN</name>
<organism evidence="7 8">
    <name type="scientific">Sphaerospermopsis torques-reginae ITEP-024</name>
    <dbReference type="NCBI Taxonomy" id="984208"/>
    <lineage>
        <taxon>Bacteria</taxon>
        <taxon>Bacillati</taxon>
        <taxon>Cyanobacteriota</taxon>
        <taxon>Cyanophyceae</taxon>
        <taxon>Nostocales</taxon>
        <taxon>Aphanizomenonaceae</taxon>
        <taxon>Sphaerospermopsis</taxon>
        <taxon>Sphaerospermopsis torques-reginae</taxon>
    </lineage>
</organism>
<protein>
    <recommendedName>
        <fullName evidence="6">type II site-specific deoxyribonuclease</fullName>
        <ecNumber evidence="6">3.1.21.4</ecNumber>
    </recommendedName>
</protein>
<evidence type="ECO:0000256" key="4">
    <source>
        <dbReference type="ARBA" id="ARBA00022801"/>
    </source>
</evidence>
<evidence type="ECO:0000256" key="3">
    <source>
        <dbReference type="ARBA" id="ARBA00022759"/>
    </source>
</evidence>
<dbReference type="Proteomes" id="UP000826540">
    <property type="component" value="Chromosome"/>
</dbReference>
<dbReference type="EC" id="3.1.21.4" evidence="6"/>
<evidence type="ECO:0000313" key="7">
    <source>
        <dbReference type="EMBL" id="QYX34010.1"/>
    </source>
</evidence>
<accession>A0ABX8X5W9</accession>
<keyword evidence="1" id="KW-0540">Nuclease</keyword>
<comment type="catalytic activity">
    <reaction evidence="5">
        <text>Endonucleolytic cleavage of DNA to give specific double-stranded fragments with terminal 5'-phosphates.</text>
        <dbReference type="EC" id="3.1.21.4"/>
    </reaction>
</comment>
<proteinExistence type="predicted"/>
<dbReference type="InterPro" id="IPR019045">
    <property type="entry name" value="Restrct_endonuc_II_HinfI"/>
</dbReference>
<reference evidence="7 8" key="1">
    <citation type="journal article" date="2022" name="J. Am. Chem. Soc.">
        <title>Biosynthesis of Guanitoxin Enables Global Environmental Detection in Freshwater Cyanobacteria.</title>
        <authorList>
            <person name="Lima S.T."/>
            <person name="Fallon T.R."/>
            <person name="Cordoza J.L."/>
            <person name="Chekan J.R."/>
            <person name="Delbaje E."/>
            <person name="Hopiavuori A.R."/>
            <person name="Alvarenga D.O."/>
            <person name="Wood S.M."/>
            <person name="Luhavaya H."/>
            <person name="Baumgartner J.T."/>
            <person name="Dorr F.A."/>
            <person name="Etchegaray A."/>
            <person name="Pinto E."/>
            <person name="McKinnie S.M.K."/>
            <person name="Fiore M.F."/>
            <person name="Moore B.S."/>
        </authorList>
    </citation>
    <scope>NUCLEOTIDE SEQUENCE [LARGE SCALE GENOMIC DNA]</scope>
    <source>
        <strain evidence="7 8">ITEP-024</strain>
    </source>
</reference>
<evidence type="ECO:0000256" key="2">
    <source>
        <dbReference type="ARBA" id="ARBA00022747"/>
    </source>
</evidence>
<keyword evidence="2" id="KW-0680">Restriction system</keyword>
<sequence>MDAYIKQKLKENLKNSIRNFFKGKEVKNYQVLDDIFPNERRIRSLIGGLETSLGTTFWEPIAKTLAELNGFQIVTTKILRPEPFPQILQHELDKLVDERQNKPNNIRVSTDECIQRLKNAAFKTNPQDIIQFTSPASGTGVDIHFAKNGIEYIFDIKTTQPNQGDFKGFNRQILEWYAYKFAQDPNTKLEARIAIPFNPFNKSWYEKQKSKLSSSPLDFDRDIWVENEFWNFCSGEEDTFEQLKNLFIELGQENFASEFHDIFYPDS</sequence>
<evidence type="ECO:0000313" key="8">
    <source>
        <dbReference type="Proteomes" id="UP000826540"/>
    </source>
</evidence>